<evidence type="ECO:0000313" key="2">
    <source>
        <dbReference type="Proteomes" id="UP001476798"/>
    </source>
</evidence>
<organism evidence="1 2">
    <name type="scientific">Goodea atripinnis</name>
    <dbReference type="NCBI Taxonomy" id="208336"/>
    <lineage>
        <taxon>Eukaryota</taxon>
        <taxon>Metazoa</taxon>
        <taxon>Chordata</taxon>
        <taxon>Craniata</taxon>
        <taxon>Vertebrata</taxon>
        <taxon>Euteleostomi</taxon>
        <taxon>Actinopterygii</taxon>
        <taxon>Neopterygii</taxon>
        <taxon>Teleostei</taxon>
        <taxon>Neoteleostei</taxon>
        <taxon>Acanthomorphata</taxon>
        <taxon>Ovalentaria</taxon>
        <taxon>Atherinomorphae</taxon>
        <taxon>Cyprinodontiformes</taxon>
        <taxon>Goodeidae</taxon>
        <taxon>Goodea</taxon>
    </lineage>
</organism>
<proteinExistence type="predicted"/>
<reference evidence="1 2" key="1">
    <citation type="submission" date="2021-06" db="EMBL/GenBank/DDBJ databases">
        <authorList>
            <person name="Palmer J.M."/>
        </authorList>
    </citation>
    <scope>NUCLEOTIDE SEQUENCE [LARGE SCALE GENOMIC DNA]</scope>
    <source>
        <strain evidence="1 2">GA_2019</strain>
        <tissue evidence="1">Muscle</tissue>
    </source>
</reference>
<dbReference type="Proteomes" id="UP001476798">
    <property type="component" value="Unassembled WGS sequence"/>
</dbReference>
<keyword evidence="2" id="KW-1185">Reference proteome</keyword>
<gene>
    <name evidence="1" type="ORF">GOODEAATRI_032306</name>
</gene>
<protein>
    <submittedName>
        <fullName evidence="1">Uncharacterized protein</fullName>
    </submittedName>
</protein>
<comment type="caution">
    <text evidence="1">The sequence shown here is derived from an EMBL/GenBank/DDBJ whole genome shotgun (WGS) entry which is preliminary data.</text>
</comment>
<dbReference type="EMBL" id="JAHRIO010095903">
    <property type="protein sequence ID" value="MEQ2190112.1"/>
    <property type="molecule type" value="Genomic_DNA"/>
</dbReference>
<feature type="non-terminal residue" evidence="1">
    <location>
        <position position="1"/>
    </location>
</feature>
<evidence type="ECO:0000313" key="1">
    <source>
        <dbReference type="EMBL" id="MEQ2190112.1"/>
    </source>
</evidence>
<name>A0ABV0Q2U5_9TELE</name>
<accession>A0ABV0Q2U5</accession>
<sequence>LGRPSKIQAWNWRFRSSSSVNQNPRVLEAHDACKETKHKNASIIHAVQSISQVLAHNYSSVNGQLEVHQSASNQSYDPLHSIDLLAKEDVHGLKGAHFLKTFSYLI</sequence>